<proteinExistence type="predicted"/>
<evidence type="ECO:0000256" key="1">
    <source>
        <dbReference type="SAM" id="MobiDB-lite"/>
    </source>
</evidence>
<dbReference type="EMBL" id="JAUJFI010000165">
    <property type="protein sequence ID" value="MDQ2105720.1"/>
    <property type="molecule type" value="Genomic_DNA"/>
</dbReference>
<keyword evidence="2" id="KW-1133">Transmembrane helix</keyword>
<reference evidence="3 4" key="1">
    <citation type="submission" date="2023-06" db="EMBL/GenBank/DDBJ databases">
        <title>Azospirillum isscasensis sp.nov, a bacterium isolated from rhizosphere soil of rice.</title>
        <authorList>
            <person name="Wang H."/>
        </authorList>
    </citation>
    <scope>NUCLEOTIDE SEQUENCE [LARGE SCALE GENOMIC DNA]</scope>
    <source>
        <strain evidence="3 4">C340-1</strain>
    </source>
</reference>
<keyword evidence="2" id="KW-0812">Transmembrane</keyword>
<evidence type="ECO:0000313" key="4">
    <source>
        <dbReference type="Proteomes" id="UP001227317"/>
    </source>
</evidence>
<keyword evidence="4" id="KW-1185">Reference proteome</keyword>
<keyword evidence="2" id="KW-0472">Membrane</keyword>
<evidence type="ECO:0000313" key="3">
    <source>
        <dbReference type="EMBL" id="MDQ2105720.1"/>
    </source>
</evidence>
<feature type="transmembrane region" description="Helical" evidence="2">
    <location>
        <begin position="70"/>
        <end position="88"/>
    </location>
</feature>
<dbReference type="Proteomes" id="UP001227317">
    <property type="component" value="Unassembled WGS sequence"/>
</dbReference>
<dbReference type="InterPro" id="IPR012683">
    <property type="entry name" value="CHP02302_TM"/>
</dbReference>
<sequence>MSDSNDGFRFPLNKEAPPAPAPREPRLRMAQARAALLWERLWPALWAPAAIAGAFLALALLNLLPLLPGWLHALLLLLFAAAIGWTGWRGLRAFRLPDEDAARRRLERD</sequence>
<protein>
    <submittedName>
        <fullName evidence="3">DUF4175 family protein</fullName>
    </submittedName>
</protein>
<gene>
    <name evidence="3" type="ORF">QSG27_23695</name>
</gene>
<accession>A0ABU0WNA4</accession>
<dbReference type="Pfam" id="PF13779">
    <property type="entry name" value="DUF4175"/>
    <property type="match status" value="1"/>
</dbReference>
<feature type="transmembrane region" description="Helical" evidence="2">
    <location>
        <begin position="41"/>
        <end position="64"/>
    </location>
</feature>
<comment type="caution">
    <text evidence="3">The sequence shown here is derived from an EMBL/GenBank/DDBJ whole genome shotgun (WGS) entry which is preliminary data.</text>
</comment>
<feature type="non-terminal residue" evidence="3">
    <location>
        <position position="109"/>
    </location>
</feature>
<dbReference type="RefSeq" id="WP_306710500.1">
    <property type="nucleotide sequence ID" value="NZ_JAUJFI010000165.1"/>
</dbReference>
<name>A0ABU0WNA4_9PROT</name>
<organism evidence="3 4">
    <name type="scientific">Azospirillum isscasi</name>
    <dbReference type="NCBI Taxonomy" id="3053926"/>
    <lineage>
        <taxon>Bacteria</taxon>
        <taxon>Pseudomonadati</taxon>
        <taxon>Pseudomonadota</taxon>
        <taxon>Alphaproteobacteria</taxon>
        <taxon>Rhodospirillales</taxon>
        <taxon>Azospirillaceae</taxon>
        <taxon>Azospirillum</taxon>
    </lineage>
</organism>
<evidence type="ECO:0000256" key="2">
    <source>
        <dbReference type="SAM" id="Phobius"/>
    </source>
</evidence>
<feature type="region of interest" description="Disordered" evidence="1">
    <location>
        <begin position="1"/>
        <end position="24"/>
    </location>
</feature>